<dbReference type="PANTHER" id="PTHR15615:SF32">
    <property type="entry name" value="PROTEIN KINASE COMPLEX COMPONENT, PUTATIVE (AFU_ORTHOLOGUE AFUA_2G07660)-RELATED"/>
    <property type="match status" value="1"/>
</dbReference>
<feature type="compositionally biased region" description="Polar residues" evidence="1">
    <location>
        <begin position="16"/>
        <end position="25"/>
    </location>
</feature>
<sequence>MAPSMQEAQYSPEGTRASQNQNVSKSGIDKEKDVPTESASHGIADVFDISPAAALELLCFNIESLAQSTIQTPTDLLVNSPGAHGENHQDNTFDGEAPIQIRTAELHAPPTADDTAGQDILQLSVLLRKFVSKKEPPISLRDYLLRLHKYCPMSTAVYLATSIYFTKMAVVQRILSVNPKNMHRLILAGLGVAMKALEDLSYPHSRVAKVGGVSERELSKIEISFCFLVDFKLRVDTQMLLDEAQDLIQRCMSCEGASEIQNGKKGA</sequence>
<proteinExistence type="predicted"/>
<dbReference type="Pfam" id="PF08613">
    <property type="entry name" value="Cyclin"/>
    <property type="match status" value="1"/>
</dbReference>
<dbReference type="STRING" id="1160497.A0A1L9VM32"/>
<evidence type="ECO:0000256" key="1">
    <source>
        <dbReference type="SAM" id="MobiDB-lite"/>
    </source>
</evidence>
<evidence type="ECO:0000313" key="3">
    <source>
        <dbReference type="Proteomes" id="UP000184300"/>
    </source>
</evidence>
<keyword evidence="3" id="KW-1185">Reference proteome</keyword>
<dbReference type="PANTHER" id="PTHR15615">
    <property type="match status" value="1"/>
</dbReference>
<dbReference type="InterPro" id="IPR036915">
    <property type="entry name" value="Cyclin-like_sf"/>
</dbReference>
<protein>
    <recommendedName>
        <fullName evidence="4">Cyclin-like domain-containing protein</fullName>
    </recommendedName>
</protein>
<feature type="region of interest" description="Disordered" evidence="1">
    <location>
        <begin position="1"/>
        <end position="37"/>
    </location>
</feature>
<name>A0A1L9VM32_ASPGL</name>
<organism evidence="2 3">
    <name type="scientific">Aspergillus glaucus CBS 516.65</name>
    <dbReference type="NCBI Taxonomy" id="1160497"/>
    <lineage>
        <taxon>Eukaryota</taxon>
        <taxon>Fungi</taxon>
        <taxon>Dikarya</taxon>
        <taxon>Ascomycota</taxon>
        <taxon>Pezizomycotina</taxon>
        <taxon>Eurotiomycetes</taxon>
        <taxon>Eurotiomycetidae</taxon>
        <taxon>Eurotiales</taxon>
        <taxon>Aspergillaceae</taxon>
        <taxon>Aspergillus</taxon>
        <taxon>Aspergillus subgen. Aspergillus</taxon>
    </lineage>
</organism>
<dbReference type="GO" id="GO:0005634">
    <property type="term" value="C:nucleus"/>
    <property type="evidence" value="ECO:0007669"/>
    <property type="project" value="TreeGrafter"/>
</dbReference>
<evidence type="ECO:0000313" key="2">
    <source>
        <dbReference type="EMBL" id="OJJ84951.1"/>
    </source>
</evidence>
<dbReference type="SUPFAM" id="SSF47954">
    <property type="entry name" value="Cyclin-like"/>
    <property type="match status" value="1"/>
</dbReference>
<dbReference type="AlphaFoldDB" id="A0A1L9VM32"/>
<gene>
    <name evidence="2" type="ORF">ASPGLDRAFT_45893</name>
</gene>
<dbReference type="EMBL" id="KV878895">
    <property type="protein sequence ID" value="OJJ84951.1"/>
    <property type="molecule type" value="Genomic_DNA"/>
</dbReference>
<dbReference type="GeneID" id="34462600"/>
<dbReference type="InterPro" id="IPR013922">
    <property type="entry name" value="Cyclin_PHO80-like"/>
</dbReference>
<dbReference type="GO" id="GO:0016538">
    <property type="term" value="F:cyclin-dependent protein serine/threonine kinase regulator activity"/>
    <property type="evidence" value="ECO:0007669"/>
    <property type="project" value="TreeGrafter"/>
</dbReference>
<dbReference type="Proteomes" id="UP000184300">
    <property type="component" value="Unassembled WGS sequence"/>
</dbReference>
<dbReference type="Gene3D" id="1.10.472.10">
    <property type="entry name" value="Cyclin-like"/>
    <property type="match status" value="1"/>
</dbReference>
<accession>A0A1L9VM32</accession>
<reference evidence="3" key="1">
    <citation type="journal article" date="2017" name="Genome Biol.">
        <title>Comparative genomics reveals high biological diversity and specific adaptations in the industrially and medically important fungal genus Aspergillus.</title>
        <authorList>
            <person name="de Vries R.P."/>
            <person name="Riley R."/>
            <person name="Wiebenga A."/>
            <person name="Aguilar-Osorio G."/>
            <person name="Amillis S."/>
            <person name="Uchima C.A."/>
            <person name="Anderluh G."/>
            <person name="Asadollahi M."/>
            <person name="Askin M."/>
            <person name="Barry K."/>
            <person name="Battaglia E."/>
            <person name="Bayram O."/>
            <person name="Benocci T."/>
            <person name="Braus-Stromeyer S.A."/>
            <person name="Caldana C."/>
            <person name="Canovas D."/>
            <person name="Cerqueira G.C."/>
            <person name="Chen F."/>
            <person name="Chen W."/>
            <person name="Choi C."/>
            <person name="Clum A."/>
            <person name="Dos Santos R.A."/>
            <person name="Damasio A.R."/>
            <person name="Diallinas G."/>
            <person name="Emri T."/>
            <person name="Fekete E."/>
            <person name="Flipphi M."/>
            <person name="Freyberg S."/>
            <person name="Gallo A."/>
            <person name="Gournas C."/>
            <person name="Habgood R."/>
            <person name="Hainaut M."/>
            <person name="Harispe M.L."/>
            <person name="Henrissat B."/>
            <person name="Hilden K.S."/>
            <person name="Hope R."/>
            <person name="Hossain A."/>
            <person name="Karabika E."/>
            <person name="Karaffa L."/>
            <person name="Karanyi Z."/>
            <person name="Krasevec N."/>
            <person name="Kuo A."/>
            <person name="Kusch H."/>
            <person name="LaButti K."/>
            <person name="Lagendijk E.L."/>
            <person name="Lapidus A."/>
            <person name="Levasseur A."/>
            <person name="Lindquist E."/>
            <person name="Lipzen A."/>
            <person name="Logrieco A.F."/>
            <person name="MacCabe A."/>
            <person name="Maekelae M.R."/>
            <person name="Malavazi I."/>
            <person name="Melin P."/>
            <person name="Meyer V."/>
            <person name="Mielnichuk N."/>
            <person name="Miskei M."/>
            <person name="Molnar A.P."/>
            <person name="Mule G."/>
            <person name="Ngan C.Y."/>
            <person name="Orejas M."/>
            <person name="Orosz E."/>
            <person name="Ouedraogo J.P."/>
            <person name="Overkamp K.M."/>
            <person name="Park H.-S."/>
            <person name="Perrone G."/>
            <person name="Piumi F."/>
            <person name="Punt P.J."/>
            <person name="Ram A.F."/>
            <person name="Ramon A."/>
            <person name="Rauscher S."/>
            <person name="Record E."/>
            <person name="Riano-Pachon D.M."/>
            <person name="Robert V."/>
            <person name="Roehrig J."/>
            <person name="Ruller R."/>
            <person name="Salamov A."/>
            <person name="Salih N.S."/>
            <person name="Samson R.A."/>
            <person name="Sandor E."/>
            <person name="Sanguinetti M."/>
            <person name="Schuetze T."/>
            <person name="Sepcic K."/>
            <person name="Shelest E."/>
            <person name="Sherlock G."/>
            <person name="Sophianopoulou V."/>
            <person name="Squina F.M."/>
            <person name="Sun H."/>
            <person name="Susca A."/>
            <person name="Todd R.B."/>
            <person name="Tsang A."/>
            <person name="Unkles S.E."/>
            <person name="van de Wiele N."/>
            <person name="van Rossen-Uffink D."/>
            <person name="Oliveira J.V."/>
            <person name="Vesth T.C."/>
            <person name="Visser J."/>
            <person name="Yu J.-H."/>
            <person name="Zhou M."/>
            <person name="Andersen M.R."/>
            <person name="Archer D.B."/>
            <person name="Baker S.E."/>
            <person name="Benoit I."/>
            <person name="Brakhage A.A."/>
            <person name="Braus G.H."/>
            <person name="Fischer R."/>
            <person name="Frisvad J.C."/>
            <person name="Goldman G.H."/>
            <person name="Houbraken J."/>
            <person name="Oakley B."/>
            <person name="Pocsi I."/>
            <person name="Scazzocchio C."/>
            <person name="Seiboth B."/>
            <person name="vanKuyk P.A."/>
            <person name="Wortman J."/>
            <person name="Dyer P.S."/>
            <person name="Grigoriev I.V."/>
        </authorList>
    </citation>
    <scope>NUCLEOTIDE SEQUENCE [LARGE SCALE GENOMIC DNA]</scope>
    <source>
        <strain evidence="3">CBS 516.65</strain>
    </source>
</reference>
<dbReference type="GO" id="GO:0000307">
    <property type="term" value="C:cyclin-dependent protein kinase holoenzyme complex"/>
    <property type="evidence" value="ECO:0007669"/>
    <property type="project" value="TreeGrafter"/>
</dbReference>
<dbReference type="GO" id="GO:0019901">
    <property type="term" value="F:protein kinase binding"/>
    <property type="evidence" value="ECO:0007669"/>
    <property type="project" value="InterPro"/>
</dbReference>
<dbReference type="VEuPathDB" id="FungiDB:ASPGLDRAFT_45893"/>
<dbReference type="RefSeq" id="XP_022401649.1">
    <property type="nucleotide sequence ID" value="XM_022546339.1"/>
</dbReference>
<dbReference type="OrthoDB" id="5304883at2759"/>
<evidence type="ECO:0008006" key="4">
    <source>
        <dbReference type="Google" id="ProtNLM"/>
    </source>
</evidence>
<dbReference type="CDD" id="cd20558">
    <property type="entry name" value="CYCLIN_ScPCL7-like"/>
    <property type="match status" value="1"/>
</dbReference>